<protein>
    <submittedName>
        <fullName evidence="2">Uncharacterized protein</fullName>
    </submittedName>
</protein>
<feature type="region of interest" description="Disordered" evidence="1">
    <location>
        <begin position="285"/>
        <end position="307"/>
    </location>
</feature>
<reference evidence="2 3" key="1">
    <citation type="submission" date="2024-02" db="EMBL/GenBank/DDBJ databases">
        <title>Discinaceae phylogenomics.</title>
        <authorList>
            <person name="Dirks A.C."/>
            <person name="James T.Y."/>
        </authorList>
    </citation>
    <scope>NUCLEOTIDE SEQUENCE [LARGE SCALE GENOMIC DNA]</scope>
    <source>
        <strain evidence="2 3">ACD0624</strain>
    </source>
</reference>
<feature type="compositionally biased region" description="Polar residues" evidence="1">
    <location>
        <begin position="288"/>
        <end position="307"/>
    </location>
</feature>
<keyword evidence="3" id="KW-1185">Reference proteome</keyword>
<evidence type="ECO:0000313" key="3">
    <source>
        <dbReference type="Proteomes" id="UP001447188"/>
    </source>
</evidence>
<dbReference type="EMBL" id="JBBBZM010000175">
    <property type="protein sequence ID" value="KAL0632326.1"/>
    <property type="molecule type" value="Genomic_DNA"/>
</dbReference>
<evidence type="ECO:0000313" key="2">
    <source>
        <dbReference type="EMBL" id="KAL0632326.1"/>
    </source>
</evidence>
<dbReference type="Proteomes" id="UP001447188">
    <property type="component" value="Unassembled WGS sequence"/>
</dbReference>
<name>A0ABR3G929_9PEZI</name>
<comment type="caution">
    <text evidence="2">The sequence shown here is derived from an EMBL/GenBank/DDBJ whole genome shotgun (WGS) entry which is preliminary data.</text>
</comment>
<feature type="region of interest" description="Disordered" evidence="1">
    <location>
        <begin position="65"/>
        <end position="88"/>
    </location>
</feature>
<accession>A0ABR3G929</accession>
<organism evidence="2 3">
    <name type="scientific">Discina gigas</name>
    <dbReference type="NCBI Taxonomy" id="1032678"/>
    <lineage>
        <taxon>Eukaryota</taxon>
        <taxon>Fungi</taxon>
        <taxon>Dikarya</taxon>
        <taxon>Ascomycota</taxon>
        <taxon>Pezizomycotina</taxon>
        <taxon>Pezizomycetes</taxon>
        <taxon>Pezizales</taxon>
        <taxon>Discinaceae</taxon>
        <taxon>Discina</taxon>
    </lineage>
</organism>
<feature type="region of interest" description="Disordered" evidence="1">
    <location>
        <begin position="186"/>
        <end position="207"/>
    </location>
</feature>
<evidence type="ECO:0000256" key="1">
    <source>
        <dbReference type="SAM" id="MobiDB-lite"/>
    </source>
</evidence>
<feature type="region of interest" description="Disordered" evidence="1">
    <location>
        <begin position="232"/>
        <end position="268"/>
    </location>
</feature>
<feature type="region of interest" description="Disordered" evidence="1">
    <location>
        <begin position="1"/>
        <end position="53"/>
    </location>
</feature>
<sequence length="552" mass="58368">MSGNTQEVVRPSLSGSGAADEDTNKTGRVSTDAGGGDGEPANPQRTAAGSELSLVTDPVALLLGLTAGSDLSPESEPESPPPENSDRLFWDFDGTRRGGPYHPGVTSVAIDIPQPPFTRSRDIFSGAIIAPAASPVPSPTEATEVDTPAHRAETIGVLAAVDANDSGILGQTEIFLPARVNSGQESAPYVTEATEPDTPRGEETNPYATGVTEVATPLGQEEDDWRFRAPYYAGPEVSGPSRISEAGGQATMTSQAEPRSTTEVQPTPRPEVQGIVLPWESRTGLGSRLTTMGNGRQQRVSLRNTRSSAAITQGSLLATERDTRVYRRDGTVLPWNLRPRNPAMRGHVTRGRSVLVAGTPVLSQPPPQPQLVDEGAAGRGIEDGLRVAPSEQSRVAETDFGLLAGGEPNATARVPADADSRAGGAVSVRHLQLSVGDADSLTTSLREMIVAPRKRKAGEQPRWPCVTTMTQWTCGHSGAARVTHDPRCPYQGNFGVIFIAPVPGRVLCPEPTTRIVLSTSACYQCSRKPTGGWSESVGGWVSDLVSSKRVRR</sequence>
<gene>
    <name evidence="2" type="ORF">Q9L58_008806</name>
</gene>
<proteinExistence type="predicted"/>
<feature type="compositionally biased region" description="Polar residues" evidence="1">
    <location>
        <begin position="250"/>
        <end position="265"/>
    </location>
</feature>